<keyword evidence="3" id="KW-1185">Reference proteome</keyword>
<comment type="caution">
    <text evidence="2">The sequence shown here is derived from an EMBL/GenBank/DDBJ whole genome shotgun (WGS) entry which is preliminary data.</text>
</comment>
<accession>A0AAV2HPG4</accession>
<organism evidence="2 3">
    <name type="scientific">Lymnaea stagnalis</name>
    <name type="common">Great pond snail</name>
    <name type="synonym">Helix stagnalis</name>
    <dbReference type="NCBI Taxonomy" id="6523"/>
    <lineage>
        <taxon>Eukaryota</taxon>
        <taxon>Metazoa</taxon>
        <taxon>Spiralia</taxon>
        <taxon>Lophotrochozoa</taxon>
        <taxon>Mollusca</taxon>
        <taxon>Gastropoda</taxon>
        <taxon>Heterobranchia</taxon>
        <taxon>Euthyneura</taxon>
        <taxon>Panpulmonata</taxon>
        <taxon>Hygrophila</taxon>
        <taxon>Lymnaeoidea</taxon>
        <taxon>Lymnaeidae</taxon>
        <taxon>Lymnaea</taxon>
    </lineage>
</organism>
<feature type="non-terminal residue" evidence="2">
    <location>
        <position position="160"/>
    </location>
</feature>
<gene>
    <name evidence="2" type="ORF">GSLYS_00008181001</name>
</gene>
<feature type="chain" id="PRO_5043483465" evidence="1">
    <location>
        <begin position="24"/>
        <end position="160"/>
    </location>
</feature>
<keyword evidence="1" id="KW-0732">Signal</keyword>
<reference evidence="2 3" key="1">
    <citation type="submission" date="2024-04" db="EMBL/GenBank/DDBJ databases">
        <authorList>
            <consortium name="Genoscope - CEA"/>
            <person name="William W."/>
        </authorList>
    </citation>
    <scope>NUCLEOTIDE SEQUENCE [LARGE SCALE GENOMIC DNA]</scope>
</reference>
<sequence length="160" mass="18371">MCRTRIIWTAFVLTCQLCLVTDGVIIRPFRVNQSLTETTKPQPPDPIDNAVYPIFSASTSRFQPTGKRCCDIGQRVAKKKMACDIALLAVIRKFQRQKYSVQLSNRTLNSNQTVHKSKLSEKISKCSAAFPREFVKCCRGQEEFFKQRKKCLLKPKPLRQ</sequence>
<name>A0AAV2HPG4_LYMST</name>
<evidence type="ECO:0000313" key="3">
    <source>
        <dbReference type="Proteomes" id="UP001497497"/>
    </source>
</evidence>
<dbReference type="AlphaFoldDB" id="A0AAV2HPG4"/>
<evidence type="ECO:0000256" key="1">
    <source>
        <dbReference type="SAM" id="SignalP"/>
    </source>
</evidence>
<proteinExistence type="predicted"/>
<dbReference type="EMBL" id="CAXITT010000164">
    <property type="protein sequence ID" value="CAL1534221.1"/>
    <property type="molecule type" value="Genomic_DNA"/>
</dbReference>
<dbReference type="Proteomes" id="UP001497497">
    <property type="component" value="Unassembled WGS sequence"/>
</dbReference>
<feature type="signal peptide" evidence="1">
    <location>
        <begin position="1"/>
        <end position="23"/>
    </location>
</feature>
<protein>
    <submittedName>
        <fullName evidence="2">Uncharacterized protein</fullName>
    </submittedName>
</protein>
<evidence type="ECO:0000313" key="2">
    <source>
        <dbReference type="EMBL" id="CAL1534221.1"/>
    </source>
</evidence>